<dbReference type="EMBL" id="JAHHHN010000027">
    <property type="protein sequence ID" value="MBW4564840.1"/>
    <property type="molecule type" value="Genomic_DNA"/>
</dbReference>
<reference evidence="2" key="2">
    <citation type="journal article" date="2022" name="Microbiol. Resour. Announc.">
        <title>Metagenome Sequencing to Explore Phylogenomics of Terrestrial Cyanobacteria.</title>
        <authorList>
            <person name="Ward R.D."/>
            <person name="Stajich J.E."/>
            <person name="Johansen J.R."/>
            <person name="Huntemann M."/>
            <person name="Clum A."/>
            <person name="Foster B."/>
            <person name="Foster B."/>
            <person name="Roux S."/>
            <person name="Palaniappan K."/>
            <person name="Varghese N."/>
            <person name="Mukherjee S."/>
            <person name="Reddy T.B.K."/>
            <person name="Daum C."/>
            <person name="Copeland A."/>
            <person name="Chen I.A."/>
            <person name="Ivanova N.N."/>
            <person name="Kyrpides N.C."/>
            <person name="Shapiro N."/>
            <person name="Eloe-Fadrosh E.A."/>
            <person name="Pietrasiak N."/>
        </authorList>
    </citation>
    <scope>NUCLEOTIDE SEQUENCE</scope>
    <source>
        <strain evidence="2">JT2-VF2</strain>
    </source>
</reference>
<dbReference type="CDD" id="cd00761">
    <property type="entry name" value="Glyco_tranf_GTA_type"/>
    <property type="match status" value="1"/>
</dbReference>
<name>A0A951Q635_9NOST</name>
<dbReference type="PANTHER" id="PTHR22916:SF3">
    <property type="entry name" value="UDP-GLCNAC:BETAGAL BETA-1,3-N-ACETYLGLUCOSAMINYLTRANSFERASE-LIKE PROTEIN 1"/>
    <property type="match status" value="1"/>
</dbReference>
<dbReference type="Proteomes" id="UP000715781">
    <property type="component" value="Unassembled WGS sequence"/>
</dbReference>
<dbReference type="AlphaFoldDB" id="A0A951Q635"/>
<evidence type="ECO:0000313" key="2">
    <source>
        <dbReference type="EMBL" id="MBW4564840.1"/>
    </source>
</evidence>
<dbReference type="PANTHER" id="PTHR22916">
    <property type="entry name" value="GLYCOSYLTRANSFERASE"/>
    <property type="match status" value="1"/>
</dbReference>
<gene>
    <name evidence="2" type="ORF">KME32_27700</name>
</gene>
<dbReference type="Pfam" id="PF00535">
    <property type="entry name" value="Glycos_transf_2"/>
    <property type="match status" value="1"/>
</dbReference>
<evidence type="ECO:0000313" key="3">
    <source>
        <dbReference type="Proteomes" id="UP000715781"/>
    </source>
</evidence>
<proteinExistence type="predicted"/>
<accession>A0A951Q635</accession>
<organism evidence="2 3">
    <name type="scientific">Mojavia pulchra JT2-VF2</name>
    <dbReference type="NCBI Taxonomy" id="287848"/>
    <lineage>
        <taxon>Bacteria</taxon>
        <taxon>Bacillati</taxon>
        <taxon>Cyanobacteriota</taxon>
        <taxon>Cyanophyceae</taxon>
        <taxon>Nostocales</taxon>
        <taxon>Nostocaceae</taxon>
    </lineage>
</organism>
<sequence length="337" mass="38379">MKLVSVIIPVYRAEKYIAATVQSVLDQTYKNFELLIIDDGSPDKSVEICQQFTDPRIKIIRQENRGVAAARNQGICASEGQYIAFLDADDLWKPTKLEKHVNHLDNLPDVGVSYSYAAFINAEGQPLGLYQLPKTKNITPLHILLRDPIGSGSNLVARREVFEAIKFKSNLDSTVKDFYFDEDRQLHPSEDTECWLRMTMKSDLKFEGIPEVLIQYRMHSGGYSHQFSKKAASWDKLLEKAHTYAPELMEQWENAARAYQLTAIARRAVNQGAGGIAVELNHRALASYWRIILEEPRRTLLTLVAAYLLLMLPKPLYSRMQSLAFETVSATQKRRLT</sequence>
<dbReference type="InterPro" id="IPR029044">
    <property type="entry name" value="Nucleotide-diphossugar_trans"/>
</dbReference>
<reference evidence="2" key="1">
    <citation type="submission" date="2021-05" db="EMBL/GenBank/DDBJ databases">
        <authorList>
            <person name="Pietrasiak N."/>
            <person name="Ward R."/>
            <person name="Stajich J.E."/>
            <person name="Kurbessoian T."/>
        </authorList>
    </citation>
    <scope>NUCLEOTIDE SEQUENCE</scope>
    <source>
        <strain evidence="2">JT2-VF2</strain>
    </source>
</reference>
<protein>
    <submittedName>
        <fullName evidence="2">Glycosyltransferase</fullName>
    </submittedName>
</protein>
<dbReference type="Gene3D" id="3.90.550.10">
    <property type="entry name" value="Spore Coat Polysaccharide Biosynthesis Protein SpsA, Chain A"/>
    <property type="match status" value="1"/>
</dbReference>
<comment type="caution">
    <text evidence="2">The sequence shown here is derived from an EMBL/GenBank/DDBJ whole genome shotgun (WGS) entry which is preliminary data.</text>
</comment>
<evidence type="ECO:0000259" key="1">
    <source>
        <dbReference type="Pfam" id="PF00535"/>
    </source>
</evidence>
<dbReference type="SUPFAM" id="SSF53448">
    <property type="entry name" value="Nucleotide-diphospho-sugar transferases"/>
    <property type="match status" value="1"/>
</dbReference>
<dbReference type="InterPro" id="IPR001173">
    <property type="entry name" value="Glyco_trans_2-like"/>
</dbReference>
<dbReference type="GO" id="GO:0016758">
    <property type="term" value="F:hexosyltransferase activity"/>
    <property type="evidence" value="ECO:0007669"/>
    <property type="project" value="UniProtKB-ARBA"/>
</dbReference>
<feature type="domain" description="Glycosyltransferase 2-like" evidence="1">
    <location>
        <begin position="5"/>
        <end position="164"/>
    </location>
</feature>